<feature type="domain" description="Prolamin-like" evidence="2">
    <location>
        <begin position="46"/>
        <end position="108"/>
    </location>
</feature>
<evidence type="ECO:0000256" key="1">
    <source>
        <dbReference type="ARBA" id="ARBA00022729"/>
    </source>
</evidence>
<dbReference type="InterPro" id="IPR008502">
    <property type="entry name" value="Prolamin-like"/>
</dbReference>
<dbReference type="PANTHER" id="PTHR31181:SF67">
    <property type="entry name" value="PROLAMIN-LIKE PROTEIN (DUF1278)"/>
    <property type="match status" value="1"/>
</dbReference>
<evidence type="ECO:0000259" key="2">
    <source>
        <dbReference type="Pfam" id="PF05617"/>
    </source>
</evidence>
<organism evidence="3 4">
    <name type="scientific">Quercus rubra</name>
    <name type="common">Northern red oak</name>
    <name type="synonym">Quercus borealis</name>
    <dbReference type="NCBI Taxonomy" id="3512"/>
    <lineage>
        <taxon>Eukaryota</taxon>
        <taxon>Viridiplantae</taxon>
        <taxon>Streptophyta</taxon>
        <taxon>Embryophyta</taxon>
        <taxon>Tracheophyta</taxon>
        <taxon>Spermatophyta</taxon>
        <taxon>Magnoliopsida</taxon>
        <taxon>eudicotyledons</taxon>
        <taxon>Gunneridae</taxon>
        <taxon>Pentapetalae</taxon>
        <taxon>rosids</taxon>
        <taxon>fabids</taxon>
        <taxon>Fagales</taxon>
        <taxon>Fagaceae</taxon>
        <taxon>Quercus</taxon>
    </lineage>
</organism>
<dbReference type="EMBL" id="JAXUIC010000005">
    <property type="protein sequence ID" value="KAK4588448.1"/>
    <property type="molecule type" value="Genomic_DNA"/>
</dbReference>
<keyword evidence="1" id="KW-0732">Signal</keyword>
<dbReference type="GO" id="GO:0009567">
    <property type="term" value="P:double fertilization forming a zygote and endosperm"/>
    <property type="evidence" value="ECO:0007669"/>
    <property type="project" value="TreeGrafter"/>
</dbReference>
<gene>
    <name evidence="3" type="ORF">RGQ29_019445</name>
</gene>
<evidence type="ECO:0000313" key="3">
    <source>
        <dbReference type="EMBL" id="KAK4588448.1"/>
    </source>
</evidence>
<reference evidence="3 4" key="1">
    <citation type="journal article" date="2023" name="G3 (Bethesda)">
        <title>A haplotype-resolved chromosome-scale genome for Quercus rubra L. provides insights into the genetics of adaptive traits for red oak species.</title>
        <authorList>
            <person name="Kapoor B."/>
            <person name="Jenkins J."/>
            <person name="Schmutz J."/>
            <person name="Zhebentyayeva T."/>
            <person name="Kuelheim C."/>
            <person name="Coggeshall M."/>
            <person name="Heim C."/>
            <person name="Lasky J.R."/>
            <person name="Leites L."/>
            <person name="Islam-Faridi N."/>
            <person name="Romero-Severson J."/>
            <person name="DeLeo V.L."/>
            <person name="Lucas S.M."/>
            <person name="Lazic D."/>
            <person name="Gailing O."/>
            <person name="Carlson J."/>
            <person name="Staton M."/>
        </authorList>
    </citation>
    <scope>NUCLEOTIDE SEQUENCE [LARGE SCALE GENOMIC DNA]</scope>
    <source>
        <strain evidence="3">Pseudo-F2</strain>
    </source>
</reference>
<comment type="caution">
    <text evidence="3">The sequence shown here is derived from an EMBL/GenBank/DDBJ whole genome shotgun (WGS) entry which is preliminary data.</text>
</comment>
<dbReference type="GO" id="GO:0005576">
    <property type="term" value="C:extracellular region"/>
    <property type="evidence" value="ECO:0007669"/>
    <property type="project" value="TreeGrafter"/>
</dbReference>
<name>A0AAN7F887_QUERU</name>
<keyword evidence="4" id="KW-1185">Reference proteome</keyword>
<dbReference type="PANTHER" id="PTHR31181">
    <property type="entry name" value="EGG CELL-SECRETED PROTEIN 1.4"/>
    <property type="match status" value="1"/>
</dbReference>
<evidence type="ECO:0000313" key="4">
    <source>
        <dbReference type="Proteomes" id="UP001324115"/>
    </source>
</evidence>
<dbReference type="Pfam" id="PF05617">
    <property type="entry name" value="Prolamin_like"/>
    <property type="match status" value="1"/>
</dbReference>
<dbReference type="GO" id="GO:2000008">
    <property type="term" value="P:regulation of protein localization to cell surface"/>
    <property type="evidence" value="ECO:0007669"/>
    <property type="project" value="TreeGrafter"/>
</dbReference>
<proteinExistence type="predicted"/>
<dbReference type="AlphaFoldDB" id="A0AAN7F887"/>
<dbReference type="GO" id="GO:0031982">
    <property type="term" value="C:vesicle"/>
    <property type="evidence" value="ECO:0007669"/>
    <property type="project" value="TreeGrafter"/>
</dbReference>
<accession>A0AAN7F887</accession>
<dbReference type="GO" id="GO:0080155">
    <property type="term" value="P:regulation of double fertilization forming a zygote and endosperm"/>
    <property type="evidence" value="ECO:0007669"/>
    <property type="project" value="TreeGrafter"/>
</dbReference>
<protein>
    <recommendedName>
        <fullName evidence="2">Prolamin-like domain-containing protein</fullName>
    </recommendedName>
</protein>
<dbReference type="Proteomes" id="UP001324115">
    <property type="component" value="Unassembled WGS sequence"/>
</dbReference>
<sequence>MGDSGVAYFHIVSCTTLDITRVGLKPRPLRPSPRAPLQPLDPEVKKCFSAFQDEGSTCMYEISQSFWTQKPSLRPDCCQAIKEVDEDCASTVFVCFKNPFLQYKLNIYCAQMSHSHHFSS</sequence>